<evidence type="ECO:0000313" key="3">
    <source>
        <dbReference type="EMBL" id="NJQ04694.1"/>
    </source>
</evidence>
<keyword evidence="4" id="KW-1185">Reference proteome</keyword>
<evidence type="ECO:0000256" key="1">
    <source>
        <dbReference type="SAM" id="MobiDB-lite"/>
    </source>
</evidence>
<dbReference type="RefSeq" id="WP_167967994.1">
    <property type="nucleotide sequence ID" value="NZ_BHZG01000068.1"/>
</dbReference>
<dbReference type="AlphaFoldDB" id="A0A7X6HY11"/>
<dbReference type="Proteomes" id="UP000578686">
    <property type="component" value="Unassembled WGS sequence"/>
</dbReference>
<feature type="region of interest" description="Disordered" evidence="1">
    <location>
        <begin position="241"/>
        <end position="272"/>
    </location>
</feature>
<proteinExistence type="predicted"/>
<dbReference type="InterPro" id="IPR029063">
    <property type="entry name" value="SAM-dependent_MTases_sf"/>
</dbReference>
<comment type="caution">
    <text evidence="3">The sequence shown here is derived from an EMBL/GenBank/DDBJ whole genome shotgun (WGS) entry which is preliminary data.</text>
</comment>
<feature type="domain" description="Methyltransferase FkbM" evidence="2">
    <location>
        <begin position="44"/>
        <end position="205"/>
    </location>
</feature>
<evidence type="ECO:0000259" key="2">
    <source>
        <dbReference type="Pfam" id="PF05050"/>
    </source>
</evidence>
<name>A0A7X6HY11_9ACTN</name>
<dbReference type="SUPFAM" id="SSF53335">
    <property type="entry name" value="S-adenosyl-L-methionine-dependent methyltransferases"/>
    <property type="match status" value="1"/>
</dbReference>
<evidence type="ECO:0000313" key="4">
    <source>
        <dbReference type="Proteomes" id="UP000578686"/>
    </source>
</evidence>
<dbReference type="PANTHER" id="PTHR36973:SF4">
    <property type="entry name" value="NODULATION PROTEIN"/>
    <property type="match status" value="1"/>
</dbReference>
<gene>
    <name evidence="3" type="ORF">HCN56_03615</name>
</gene>
<dbReference type="GO" id="GO:0008171">
    <property type="term" value="F:O-methyltransferase activity"/>
    <property type="evidence" value="ECO:0007669"/>
    <property type="project" value="TreeGrafter"/>
</dbReference>
<dbReference type="PANTHER" id="PTHR36973">
    <property type="entry name" value="SLL1456 PROTEIN-RELATED"/>
    <property type="match status" value="1"/>
</dbReference>
<dbReference type="NCBIfam" id="TIGR01444">
    <property type="entry name" value="fkbM_fam"/>
    <property type="match status" value="1"/>
</dbReference>
<dbReference type="Pfam" id="PF05050">
    <property type="entry name" value="Methyltransf_21"/>
    <property type="match status" value="1"/>
</dbReference>
<protein>
    <submittedName>
        <fullName evidence="3">FkbM family methyltransferase</fullName>
    </submittedName>
</protein>
<reference evidence="3 4" key="1">
    <citation type="submission" date="2020-03" db="EMBL/GenBank/DDBJ databases">
        <title>Draft genome of Streptomyces sp. ventii, isolated from the Axial Seamount in the Pacific Ocean, and resequencing of the two type strains Streptomyces lonarensis strain NCL 716 and Streptomyces bohaiensis strain 11A07.</title>
        <authorList>
            <person name="Loughran R.M."/>
            <person name="Pfannmuller K.M."/>
            <person name="Wasson B.J."/>
            <person name="Deadmond M.C."/>
            <person name="Paddock B.E."/>
            <person name="Koyack M.J."/>
            <person name="Gallegos D.A."/>
            <person name="Mitchell E.A."/>
            <person name="Ushijima B."/>
            <person name="Saw J.H."/>
            <person name="Mcphail K.L."/>
            <person name="Videau P."/>
        </authorList>
    </citation>
    <scope>NUCLEOTIDE SEQUENCE [LARGE SCALE GENOMIC DNA]</scope>
    <source>
        <strain evidence="3 4">NCL716</strain>
    </source>
</reference>
<dbReference type="InterPro" id="IPR006342">
    <property type="entry name" value="FkbM_mtfrase"/>
</dbReference>
<keyword evidence="3" id="KW-0489">Methyltransferase</keyword>
<dbReference type="Gene3D" id="3.40.50.150">
    <property type="entry name" value="Vaccinia Virus protein VP39"/>
    <property type="match status" value="1"/>
</dbReference>
<organism evidence="3 4">
    <name type="scientific">Streptomyces lonarensis</name>
    <dbReference type="NCBI Taxonomy" id="700599"/>
    <lineage>
        <taxon>Bacteria</taxon>
        <taxon>Bacillati</taxon>
        <taxon>Actinomycetota</taxon>
        <taxon>Actinomycetes</taxon>
        <taxon>Kitasatosporales</taxon>
        <taxon>Streptomycetaceae</taxon>
        <taxon>Streptomyces</taxon>
    </lineage>
</organism>
<sequence>MSVLHRLRNAVRRLGVDITRYPAGWAGPQLAQLLRAHRVDVVLDVGANEGEYGAMLRRAGYAGRIVSFEPLAAPGRALARRADADPSWTALPYALGDSSGTTTVNVSGNRGASSSLLPMLDLHAEAAPHARYVGTEEARLRRLDELWPEIVRPGERVFLKLDVQGYEEQVLRGAGERAAECAGLQVETSFVPLYEGSMLLSDTLDLVVGRLGMTPMAVIPGYVDPRTGQMLQADFVLFRDAEEPGSPGAPAATDAAGAPAPPADGPVPGRRP</sequence>
<feature type="compositionally biased region" description="Low complexity" evidence="1">
    <location>
        <begin position="244"/>
        <end position="258"/>
    </location>
</feature>
<dbReference type="InterPro" id="IPR053188">
    <property type="entry name" value="FkbM_Methyltransferase"/>
</dbReference>
<dbReference type="EMBL" id="JAAVJD010000012">
    <property type="protein sequence ID" value="NJQ04694.1"/>
    <property type="molecule type" value="Genomic_DNA"/>
</dbReference>
<dbReference type="GO" id="GO:0032259">
    <property type="term" value="P:methylation"/>
    <property type="evidence" value="ECO:0007669"/>
    <property type="project" value="UniProtKB-KW"/>
</dbReference>
<accession>A0A7X6HY11</accession>
<keyword evidence="3" id="KW-0808">Transferase</keyword>